<evidence type="ECO:0000313" key="2">
    <source>
        <dbReference type="Proteomes" id="UP000708208"/>
    </source>
</evidence>
<dbReference type="Proteomes" id="UP000708208">
    <property type="component" value="Unassembled WGS sequence"/>
</dbReference>
<dbReference type="EMBL" id="CAJVCH010526042">
    <property type="protein sequence ID" value="CAG7822315.1"/>
    <property type="molecule type" value="Genomic_DNA"/>
</dbReference>
<keyword evidence="2" id="KW-1185">Reference proteome</keyword>
<organism evidence="1 2">
    <name type="scientific">Allacma fusca</name>
    <dbReference type="NCBI Taxonomy" id="39272"/>
    <lineage>
        <taxon>Eukaryota</taxon>
        <taxon>Metazoa</taxon>
        <taxon>Ecdysozoa</taxon>
        <taxon>Arthropoda</taxon>
        <taxon>Hexapoda</taxon>
        <taxon>Collembola</taxon>
        <taxon>Symphypleona</taxon>
        <taxon>Sminthuridae</taxon>
        <taxon>Allacma</taxon>
    </lineage>
</organism>
<reference evidence="1" key="1">
    <citation type="submission" date="2021-06" db="EMBL/GenBank/DDBJ databases">
        <authorList>
            <person name="Hodson N. C."/>
            <person name="Mongue J. A."/>
            <person name="Jaron S. K."/>
        </authorList>
    </citation>
    <scope>NUCLEOTIDE SEQUENCE</scope>
</reference>
<feature type="non-terminal residue" evidence="1">
    <location>
        <position position="79"/>
    </location>
</feature>
<dbReference type="AlphaFoldDB" id="A0A8J2PTV0"/>
<protein>
    <submittedName>
        <fullName evidence="1">Uncharacterized protein</fullName>
    </submittedName>
</protein>
<proteinExistence type="predicted"/>
<name>A0A8J2PTV0_9HEXA</name>
<comment type="caution">
    <text evidence="1">The sequence shown here is derived from an EMBL/GenBank/DDBJ whole genome shotgun (WGS) entry which is preliminary data.</text>
</comment>
<evidence type="ECO:0000313" key="1">
    <source>
        <dbReference type="EMBL" id="CAG7822315.1"/>
    </source>
</evidence>
<sequence>MEASTLDSSTEFTSNLCSNLIEDFNSVSLDLTPQPASVDYKIIPTSPESADVILLQKPQVIPIPEEFIQPLESTCPSNK</sequence>
<gene>
    <name evidence="1" type="ORF">AFUS01_LOCUS32597</name>
</gene>
<accession>A0A8J2PTV0</accession>